<dbReference type="Gene3D" id="1.10.287.130">
    <property type="match status" value="1"/>
</dbReference>
<dbReference type="InterPro" id="IPR003661">
    <property type="entry name" value="HisK_dim/P_dom"/>
</dbReference>
<keyword evidence="7" id="KW-0812">Transmembrane</keyword>
<keyword evidence="10" id="KW-1185">Reference proteome</keyword>
<dbReference type="RefSeq" id="WP_377212770.1">
    <property type="nucleotide sequence ID" value="NZ_JBHTJV010000009.1"/>
</dbReference>
<protein>
    <recommendedName>
        <fullName evidence="2">histidine kinase</fullName>
        <ecNumber evidence="2">2.7.13.3</ecNumber>
    </recommendedName>
</protein>
<reference evidence="10" key="1">
    <citation type="journal article" date="2019" name="Int. J. Syst. Evol. Microbiol.">
        <title>The Global Catalogue of Microorganisms (GCM) 10K type strain sequencing project: providing services to taxonomists for standard genome sequencing and annotation.</title>
        <authorList>
            <consortium name="The Broad Institute Genomics Platform"/>
            <consortium name="The Broad Institute Genome Sequencing Center for Infectious Disease"/>
            <person name="Wu L."/>
            <person name="Ma J."/>
        </authorList>
    </citation>
    <scope>NUCLEOTIDE SEQUENCE [LARGE SCALE GENOMIC DNA]</scope>
    <source>
        <strain evidence="10">CCUG 60023</strain>
    </source>
</reference>
<dbReference type="SUPFAM" id="SSF47384">
    <property type="entry name" value="Homodimeric domain of signal transducing histidine kinase"/>
    <property type="match status" value="1"/>
</dbReference>
<evidence type="ECO:0000256" key="6">
    <source>
        <dbReference type="ARBA" id="ARBA00023012"/>
    </source>
</evidence>
<evidence type="ECO:0000313" key="9">
    <source>
        <dbReference type="EMBL" id="MFD0916927.1"/>
    </source>
</evidence>
<keyword evidence="6" id="KW-0902">Two-component regulatory system</keyword>
<feature type="transmembrane region" description="Helical" evidence="7">
    <location>
        <begin position="163"/>
        <end position="183"/>
    </location>
</feature>
<evidence type="ECO:0000256" key="4">
    <source>
        <dbReference type="ARBA" id="ARBA00022679"/>
    </source>
</evidence>
<sequence length="482" mass="53936">MTNNKLINWFIPADKIRGRTNVEMARIFVFTHLFGPLIAQPMAIYLFIYDSPDSWPLWVMVGAICSFWALAFMLRFTGNMMLCTLMSFQGLTTASLFGTFHYGGFSSPFLPWLIVSLLLGFFYLSKRVKLVLALFIFDVVVFLGVLAYFGFPTRVPIEDLRMLGWLSIAAATTYMWWMALYYARMIAMRSELELEAERYLQASSELQRTRKIAEKINRNRSTFFSKMSHELRTPLNAIIGYSELLLEDCEERSGDNKQRLKDITRINTAGKHLMSLVSEVLDNDTMEDDQTRVDITSFTLGELCDDVVANALPLVEKNNNEFVVDCPRPNDVVTTDRQKLQQMLINLLSNAGKFTENGTVTLHAAIDGGVAEDRLHANVSDTGIGISQESLGKLFDQYIQADSTISNRFGGTGIGLSISRKFSILLGGAINVSSTPGKGSVFSIDIPARLDPADVEQNDARIRNSEQLEDAAYLGGMNPSFA</sequence>
<dbReference type="InterPro" id="IPR005467">
    <property type="entry name" value="His_kinase_dom"/>
</dbReference>
<feature type="transmembrane region" description="Helical" evidence="7">
    <location>
        <begin position="131"/>
        <end position="151"/>
    </location>
</feature>
<dbReference type="Gene3D" id="3.30.565.10">
    <property type="entry name" value="Histidine kinase-like ATPase, C-terminal domain"/>
    <property type="match status" value="1"/>
</dbReference>
<comment type="catalytic activity">
    <reaction evidence="1">
        <text>ATP + protein L-histidine = ADP + protein N-phospho-L-histidine.</text>
        <dbReference type="EC" id="2.7.13.3"/>
    </reaction>
</comment>
<keyword evidence="7" id="KW-1133">Transmembrane helix</keyword>
<evidence type="ECO:0000259" key="8">
    <source>
        <dbReference type="PROSITE" id="PS50109"/>
    </source>
</evidence>
<dbReference type="InterPro" id="IPR050736">
    <property type="entry name" value="Sensor_HK_Regulatory"/>
</dbReference>
<feature type="transmembrane region" description="Helical" evidence="7">
    <location>
        <begin position="27"/>
        <end position="49"/>
    </location>
</feature>
<evidence type="ECO:0000256" key="1">
    <source>
        <dbReference type="ARBA" id="ARBA00000085"/>
    </source>
</evidence>
<evidence type="ECO:0000256" key="5">
    <source>
        <dbReference type="ARBA" id="ARBA00022777"/>
    </source>
</evidence>
<keyword evidence="3" id="KW-0597">Phosphoprotein</keyword>
<dbReference type="EC" id="2.7.13.3" evidence="2"/>
<evidence type="ECO:0000256" key="3">
    <source>
        <dbReference type="ARBA" id="ARBA00022553"/>
    </source>
</evidence>
<dbReference type="InterPro" id="IPR036890">
    <property type="entry name" value="HATPase_C_sf"/>
</dbReference>
<keyword evidence="4" id="KW-0808">Transferase</keyword>
<dbReference type="CDD" id="cd16922">
    <property type="entry name" value="HATPase_EvgS-ArcB-TorS-like"/>
    <property type="match status" value="1"/>
</dbReference>
<dbReference type="SMART" id="SM00388">
    <property type="entry name" value="HisKA"/>
    <property type="match status" value="1"/>
</dbReference>
<dbReference type="InterPro" id="IPR036097">
    <property type="entry name" value="HisK_dim/P_sf"/>
</dbReference>
<organism evidence="9 10">
    <name type="scientific">Pseudahrensia aquimaris</name>
    <dbReference type="NCBI Taxonomy" id="744461"/>
    <lineage>
        <taxon>Bacteria</taxon>
        <taxon>Pseudomonadati</taxon>
        <taxon>Pseudomonadota</taxon>
        <taxon>Alphaproteobacteria</taxon>
        <taxon>Hyphomicrobiales</taxon>
        <taxon>Ahrensiaceae</taxon>
        <taxon>Pseudahrensia</taxon>
    </lineage>
</organism>
<dbReference type="Proteomes" id="UP001597101">
    <property type="component" value="Unassembled WGS sequence"/>
</dbReference>
<accession>A0ABW3FH27</accession>
<dbReference type="GO" id="GO:0016301">
    <property type="term" value="F:kinase activity"/>
    <property type="evidence" value="ECO:0007669"/>
    <property type="project" value="UniProtKB-KW"/>
</dbReference>
<dbReference type="SMART" id="SM00387">
    <property type="entry name" value="HATPase_c"/>
    <property type="match status" value="1"/>
</dbReference>
<keyword evidence="5 9" id="KW-0418">Kinase</keyword>
<name>A0ABW3FH27_9HYPH</name>
<feature type="transmembrane region" description="Helical" evidence="7">
    <location>
        <begin position="55"/>
        <end position="74"/>
    </location>
</feature>
<keyword evidence="7" id="KW-0472">Membrane</keyword>
<dbReference type="Pfam" id="PF00512">
    <property type="entry name" value="HisKA"/>
    <property type="match status" value="1"/>
</dbReference>
<evidence type="ECO:0000256" key="2">
    <source>
        <dbReference type="ARBA" id="ARBA00012438"/>
    </source>
</evidence>
<dbReference type="Pfam" id="PF02518">
    <property type="entry name" value="HATPase_c"/>
    <property type="match status" value="1"/>
</dbReference>
<feature type="transmembrane region" description="Helical" evidence="7">
    <location>
        <begin position="109"/>
        <end position="124"/>
    </location>
</feature>
<dbReference type="CDD" id="cd00082">
    <property type="entry name" value="HisKA"/>
    <property type="match status" value="1"/>
</dbReference>
<dbReference type="PANTHER" id="PTHR43711:SF26">
    <property type="entry name" value="SENSOR HISTIDINE KINASE RCSC"/>
    <property type="match status" value="1"/>
</dbReference>
<dbReference type="InterPro" id="IPR004358">
    <property type="entry name" value="Sig_transdc_His_kin-like_C"/>
</dbReference>
<proteinExistence type="predicted"/>
<feature type="transmembrane region" description="Helical" evidence="7">
    <location>
        <begin position="81"/>
        <end position="103"/>
    </location>
</feature>
<dbReference type="PRINTS" id="PR00344">
    <property type="entry name" value="BCTRLSENSOR"/>
</dbReference>
<evidence type="ECO:0000313" key="10">
    <source>
        <dbReference type="Proteomes" id="UP001597101"/>
    </source>
</evidence>
<dbReference type="EMBL" id="JBHTJV010000009">
    <property type="protein sequence ID" value="MFD0916927.1"/>
    <property type="molecule type" value="Genomic_DNA"/>
</dbReference>
<evidence type="ECO:0000256" key="7">
    <source>
        <dbReference type="SAM" id="Phobius"/>
    </source>
</evidence>
<dbReference type="PANTHER" id="PTHR43711">
    <property type="entry name" value="TWO-COMPONENT HISTIDINE KINASE"/>
    <property type="match status" value="1"/>
</dbReference>
<comment type="caution">
    <text evidence="9">The sequence shown here is derived from an EMBL/GenBank/DDBJ whole genome shotgun (WGS) entry which is preliminary data.</text>
</comment>
<dbReference type="SUPFAM" id="SSF55874">
    <property type="entry name" value="ATPase domain of HSP90 chaperone/DNA topoisomerase II/histidine kinase"/>
    <property type="match status" value="1"/>
</dbReference>
<dbReference type="PROSITE" id="PS50109">
    <property type="entry name" value="HIS_KIN"/>
    <property type="match status" value="1"/>
</dbReference>
<gene>
    <name evidence="9" type="ORF">ACFQ14_10960</name>
</gene>
<feature type="domain" description="Histidine kinase" evidence="8">
    <location>
        <begin position="226"/>
        <end position="450"/>
    </location>
</feature>
<dbReference type="InterPro" id="IPR003594">
    <property type="entry name" value="HATPase_dom"/>
</dbReference>